<dbReference type="Pfam" id="PF00583">
    <property type="entry name" value="Acetyltransf_1"/>
    <property type="match status" value="1"/>
</dbReference>
<comment type="caution">
    <text evidence="4">The sequence shown here is derived from an EMBL/GenBank/DDBJ whole genome shotgun (WGS) entry which is preliminary data.</text>
</comment>
<name>A0A846ZRD8_9GAMM</name>
<keyword evidence="1 4" id="KW-0808">Transferase</keyword>
<dbReference type="PANTHER" id="PTHR43877">
    <property type="entry name" value="AMINOALKYLPHOSPHONATE N-ACETYLTRANSFERASE-RELATED-RELATED"/>
    <property type="match status" value="1"/>
</dbReference>
<evidence type="ECO:0000313" key="4">
    <source>
        <dbReference type="EMBL" id="NKZ40108.1"/>
    </source>
</evidence>
<dbReference type="SUPFAM" id="SSF55729">
    <property type="entry name" value="Acyl-CoA N-acyltransferases (Nat)"/>
    <property type="match status" value="1"/>
</dbReference>
<dbReference type="RefSeq" id="WP_168609906.1">
    <property type="nucleotide sequence ID" value="NZ_JAAZQD010000006.1"/>
</dbReference>
<keyword evidence="2" id="KW-0012">Acyltransferase</keyword>
<evidence type="ECO:0000313" key="5">
    <source>
        <dbReference type="Proteomes" id="UP000541636"/>
    </source>
</evidence>
<keyword evidence="5" id="KW-1185">Reference proteome</keyword>
<dbReference type="InterPro" id="IPR000182">
    <property type="entry name" value="GNAT_dom"/>
</dbReference>
<feature type="domain" description="N-acetyltransferase" evidence="3">
    <location>
        <begin position="30"/>
        <end position="183"/>
    </location>
</feature>
<evidence type="ECO:0000259" key="3">
    <source>
        <dbReference type="PROSITE" id="PS51186"/>
    </source>
</evidence>
<dbReference type="PROSITE" id="PS51186">
    <property type="entry name" value="GNAT"/>
    <property type="match status" value="1"/>
</dbReference>
<dbReference type="InterPro" id="IPR050832">
    <property type="entry name" value="Bact_Acetyltransf"/>
</dbReference>
<sequence>MPKKSQTLPDFPAGSTTHLQTPSALHQNGYVLRHAGAEDIPFLRHLYAQTRSAELAASGWPQALRERFLADQFALQHTHYVRQFADAEFLVLLEETRAVGRLYLDRQDPDFLIIDIALLDEIHDRGLGSALIIHVQQTAARAGCGVRLHVDLRNEAAYRLYLRLGFRETGIEGAHRAMRWDTDVS</sequence>
<dbReference type="GO" id="GO:0016747">
    <property type="term" value="F:acyltransferase activity, transferring groups other than amino-acyl groups"/>
    <property type="evidence" value="ECO:0007669"/>
    <property type="project" value="InterPro"/>
</dbReference>
<dbReference type="AlphaFoldDB" id="A0A846ZRD8"/>
<organism evidence="4 5">
    <name type="scientific">Oleiagrimonas citrea</name>
    <dbReference type="NCBI Taxonomy" id="1665687"/>
    <lineage>
        <taxon>Bacteria</taxon>
        <taxon>Pseudomonadati</taxon>
        <taxon>Pseudomonadota</taxon>
        <taxon>Gammaproteobacteria</taxon>
        <taxon>Lysobacterales</taxon>
        <taxon>Rhodanobacteraceae</taxon>
        <taxon>Oleiagrimonas</taxon>
    </lineage>
</organism>
<dbReference type="InterPro" id="IPR016181">
    <property type="entry name" value="Acyl_CoA_acyltransferase"/>
</dbReference>
<proteinExistence type="predicted"/>
<dbReference type="Proteomes" id="UP000541636">
    <property type="component" value="Unassembled WGS sequence"/>
</dbReference>
<gene>
    <name evidence="4" type="ORF">HF690_14205</name>
</gene>
<dbReference type="EMBL" id="JAAZQD010000006">
    <property type="protein sequence ID" value="NKZ40108.1"/>
    <property type="molecule type" value="Genomic_DNA"/>
</dbReference>
<dbReference type="PANTHER" id="PTHR43877:SF2">
    <property type="entry name" value="AMINOALKYLPHOSPHONATE N-ACETYLTRANSFERASE-RELATED"/>
    <property type="match status" value="1"/>
</dbReference>
<dbReference type="Gene3D" id="3.40.630.30">
    <property type="match status" value="1"/>
</dbReference>
<evidence type="ECO:0000256" key="1">
    <source>
        <dbReference type="ARBA" id="ARBA00022679"/>
    </source>
</evidence>
<dbReference type="CDD" id="cd04301">
    <property type="entry name" value="NAT_SF"/>
    <property type="match status" value="1"/>
</dbReference>
<accession>A0A846ZRD8</accession>
<reference evidence="4 5" key="1">
    <citation type="journal article" date="2017" name="Int. J. Syst. Evol. Microbiol.">
        <title>Oleiagrimonas citrea sp. nov., a marine bacterium isolated from tidal flat sediment and emended description of the genus Oleiagrimonas Fang et al. 2015 and Oleiagrimonas soli.</title>
        <authorList>
            <person name="Yang S.H."/>
            <person name="Seo H.S."/>
            <person name="Seong C.N."/>
            <person name="Kwon K.K."/>
        </authorList>
    </citation>
    <scope>NUCLEOTIDE SEQUENCE [LARGE SCALE GENOMIC DNA]</scope>
    <source>
        <strain evidence="4 5">MEBiC09124</strain>
    </source>
</reference>
<protein>
    <submittedName>
        <fullName evidence="4">GNAT family N-acetyltransferase</fullName>
    </submittedName>
</protein>
<evidence type="ECO:0000256" key="2">
    <source>
        <dbReference type="ARBA" id="ARBA00023315"/>
    </source>
</evidence>